<keyword evidence="3 5" id="KW-1133">Transmembrane helix</keyword>
<organism evidence="7 8">
    <name type="scientific">Goodea atripinnis</name>
    <dbReference type="NCBI Taxonomy" id="208336"/>
    <lineage>
        <taxon>Eukaryota</taxon>
        <taxon>Metazoa</taxon>
        <taxon>Chordata</taxon>
        <taxon>Craniata</taxon>
        <taxon>Vertebrata</taxon>
        <taxon>Euteleostomi</taxon>
        <taxon>Actinopterygii</taxon>
        <taxon>Neopterygii</taxon>
        <taxon>Teleostei</taxon>
        <taxon>Neoteleostei</taxon>
        <taxon>Acanthomorphata</taxon>
        <taxon>Ovalentaria</taxon>
        <taxon>Atherinomorphae</taxon>
        <taxon>Cyprinodontiformes</taxon>
        <taxon>Goodeidae</taxon>
        <taxon>Goodea</taxon>
    </lineage>
</organism>
<comment type="subcellular location">
    <subcellularLocation>
        <location evidence="1">Membrane</location>
        <topology evidence="1">Multi-pass membrane protein</topology>
    </subcellularLocation>
</comment>
<evidence type="ECO:0000313" key="7">
    <source>
        <dbReference type="EMBL" id="MEQ2190249.1"/>
    </source>
</evidence>
<keyword evidence="8" id="KW-1185">Reference proteome</keyword>
<protein>
    <recommendedName>
        <fullName evidence="6">Amino acid transporter transmembrane domain-containing protein</fullName>
    </recommendedName>
</protein>
<evidence type="ECO:0000256" key="4">
    <source>
        <dbReference type="ARBA" id="ARBA00023136"/>
    </source>
</evidence>
<accession>A0ABV0Q393</accession>
<comment type="caution">
    <text evidence="7">The sequence shown here is derived from an EMBL/GenBank/DDBJ whole genome shotgun (WGS) entry which is preliminary data.</text>
</comment>
<keyword evidence="4 5" id="KW-0472">Membrane</keyword>
<name>A0ABV0Q393_9TELE</name>
<evidence type="ECO:0000259" key="6">
    <source>
        <dbReference type="Pfam" id="PF01490"/>
    </source>
</evidence>
<dbReference type="InterPro" id="IPR013057">
    <property type="entry name" value="AA_transpt_TM"/>
</dbReference>
<dbReference type="PANTHER" id="PTHR22950">
    <property type="entry name" value="AMINO ACID TRANSPORTER"/>
    <property type="match status" value="1"/>
</dbReference>
<dbReference type="Pfam" id="PF01490">
    <property type="entry name" value="Aa_trans"/>
    <property type="match status" value="1"/>
</dbReference>
<evidence type="ECO:0000256" key="1">
    <source>
        <dbReference type="ARBA" id="ARBA00004141"/>
    </source>
</evidence>
<keyword evidence="2 5" id="KW-0812">Transmembrane</keyword>
<gene>
    <name evidence="7" type="ORF">GOODEAATRI_033854</name>
</gene>
<sequence length="103" mass="11647">MQLLFPEKPFHWLRHITIAVCLLFVVNLLVIFVPNIRDIFGITGATTAPTLIFILPGLFYIRIILKNQEPMSSRPKIQVHIPDGYGKTAQNVTVSKTVMLTCI</sequence>
<dbReference type="EMBL" id="JAHRIO010097518">
    <property type="protein sequence ID" value="MEQ2190249.1"/>
    <property type="molecule type" value="Genomic_DNA"/>
</dbReference>
<dbReference type="Proteomes" id="UP001476798">
    <property type="component" value="Unassembled WGS sequence"/>
</dbReference>
<feature type="transmembrane region" description="Helical" evidence="5">
    <location>
        <begin position="39"/>
        <end position="65"/>
    </location>
</feature>
<evidence type="ECO:0000256" key="2">
    <source>
        <dbReference type="ARBA" id="ARBA00022692"/>
    </source>
</evidence>
<feature type="transmembrane region" description="Helical" evidence="5">
    <location>
        <begin position="12"/>
        <end position="33"/>
    </location>
</feature>
<reference evidence="7 8" key="1">
    <citation type="submission" date="2021-06" db="EMBL/GenBank/DDBJ databases">
        <authorList>
            <person name="Palmer J.M."/>
        </authorList>
    </citation>
    <scope>NUCLEOTIDE SEQUENCE [LARGE SCALE GENOMIC DNA]</scope>
    <source>
        <strain evidence="7 8">GA_2019</strain>
        <tissue evidence="7">Muscle</tissue>
    </source>
</reference>
<evidence type="ECO:0000313" key="8">
    <source>
        <dbReference type="Proteomes" id="UP001476798"/>
    </source>
</evidence>
<feature type="domain" description="Amino acid transporter transmembrane" evidence="6">
    <location>
        <begin position="7"/>
        <end position="75"/>
    </location>
</feature>
<evidence type="ECO:0000256" key="5">
    <source>
        <dbReference type="SAM" id="Phobius"/>
    </source>
</evidence>
<proteinExistence type="predicted"/>
<dbReference type="PANTHER" id="PTHR22950:SF74">
    <property type="entry name" value="SODIUM-COUPLED NEUTRAL AMINO ACID TRANSPORTER 5"/>
    <property type="match status" value="1"/>
</dbReference>
<evidence type="ECO:0000256" key="3">
    <source>
        <dbReference type="ARBA" id="ARBA00022989"/>
    </source>
</evidence>